<reference evidence="2 3" key="1">
    <citation type="journal article" date="2016" name="Nat. Commun.">
        <title>Thousands of microbial genomes shed light on interconnected biogeochemical processes in an aquifer system.</title>
        <authorList>
            <person name="Anantharaman K."/>
            <person name="Brown C.T."/>
            <person name="Hug L.A."/>
            <person name="Sharon I."/>
            <person name="Castelle C.J."/>
            <person name="Probst A.J."/>
            <person name="Thomas B.C."/>
            <person name="Singh A."/>
            <person name="Wilkins M.J."/>
            <person name="Karaoz U."/>
            <person name="Brodie E.L."/>
            <person name="Williams K.H."/>
            <person name="Hubbard S.S."/>
            <person name="Banfield J.F."/>
        </authorList>
    </citation>
    <scope>NUCLEOTIDE SEQUENCE [LARGE SCALE GENOMIC DNA]</scope>
</reference>
<dbReference type="AlphaFoldDB" id="A0A1F7FHY4"/>
<dbReference type="Proteomes" id="UP000179243">
    <property type="component" value="Unassembled WGS sequence"/>
</dbReference>
<evidence type="ECO:0000313" key="2">
    <source>
        <dbReference type="EMBL" id="OGK06335.1"/>
    </source>
</evidence>
<evidence type="ECO:0000256" key="1">
    <source>
        <dbReference type="SAM" id="SignalP"/>
    </source>
</evidence>
<evidence type="ECO:0008006" key="4">
    <source>
        <dbReference type="Google" id="ProtNLM"/>
    </source>
</evidence>
<dbReference type="PANTHER" id="PTHR42754:SF1">
    <property type="entry name" value="LIPOPROTEIN"/>
    <property type="match status" value="1"/>
</dbReference>
<feature type="signal peptide" evidence="1">
    <location>
        <begin position="1"/>
        <end position="22"/>
    </location>
</feature>
<comment type="caution">
    <text evidence="2">The sequence shown here is derived from an EMBL/GenBank/DDBJ whole genome shotgun (WGS) entry which is preliminary data.</text>
</comment>
<gene>
    <name evidence="2" type="ORF">A2519_08675</name>
</gene>
<dbReference type="PANTHER" id="PTHR42754">
    <property type="entry name" value="ENDOGLUCANASE"/>
    <property type="match status" value="1"/>
</dbReference>
<dbReference type="InterPro" id="IPR015943">
    <property type="entry name" value="WD40/YVTN_repeat-like_dom_sf"/>
</dbReference>
<proteinExistence type="predicted"/>
<dbReference type="SUPFAM" id="SSF50998">
    <property type="entry name" value="Quinoprotein alcohol dehydrogenase-like"/>
    <property type="match status" value="1"/>
</dbReference>
<sequence>MKTIPLACILCVLWAANGFSQAPDVLWTKYFSKDSLHNDKTGDQNGIRSHYIIETQDKGFAITGHCCCYHCTGDLFAMKTDSAGRIVWSQRFDDNDKDEVGNCIQQTADGGYIIGGVTEGSLFIIRTDALGNETWRRIYSKSGTYFGSIYSLRVTFDNGFIASGYSFPVGSGSSDAYLLRLDSNGDTLWTKTFGGSAHDWGRCVQQTQDSGFIICGATNACGAGQEDLYFIRTNASGNTLWTKQFGKPEVNSGGYYIAQMQDNGFAVVGHTNDYQDIYLLRTNANGDTLWTKTIGADSTTEWGRSLKLMPDGGFLIGGLIGVNRPSGYLVRTDASGNVAWTKVLDNGKRTLIMGMELTSDNGIVVTTRIHTGSTAEDGFDVIKLK</sequence>
<evidence type="ECO:0000313" key="3">
    <source>
        <dbReference type="Proteomes" id="UP000179243"/>
    </source>
</evidence>
<dbReference type="EMBL" id="MFYX01000033">
    <property type="protein sequence ID" value="OGK06335.1"/>
    <property type="molecule type" value="Genomic_DNA"/>
</dbReference>
<protein>
    <recommendedName>
        <fullName evidence="4">Bulb-type lectin domain-containing protein</fullName>
    </recommendedName>
</protein>
<accession>A0A1F7FHY4</accession>
<name>A0A1F7FHY4_UNCRA</name>
<organism evidence="2 3">
    <name type="scientific">Candidatus Raymondbacteria bacterium RIFOXYD12_FULL_49_13</name>
    <dbReference type="NCBI Taxonomy" id="1817890"/>
    <lineage>
        <taxon>Bacteria</taxon>
        <taxon>Raymondiibacteriota</taxon>
    </lineage>
</organism>
<keyword evidence="1" id="KW-0732">Signal</keyword>
<dbReference type="Gene3D" id="2.130.10.10">
    <property type="entry name" value="YVTN repeat-like/Quinoprotein amine dehydrogenase"/>
    <property type="match status" value="1"/>
</dbReference>
<feature type="chain" id="PRO_5009528729" description="Bulb-type lectin domain-containing protein" evidence="1">
    <location>
        <begin position="23"/>
        <end position="385"/>
    </location>
</feature>
<dbReference type="InterPro" id="IPR011047">
    <property type="entry name" value="Quinoprotein_ADH-like_sf"/>
</dbReference>